<sequence length="88" mass="9712">MFCNVALSTMCDQTFLAITFGSCDNCSQNKPLMNIYLQNEPVNFCSLCVEKMACQALGKGESVASLNAEVECLKVKLEQERAKLHDAE</sequence>
<evidence type="ECO:0000313" key="1">
    <source>
        <dbReference type="EMBL" id="KAF5895583.1"/>
    </source>
</evidence>
<proteinExistence type="predicted"/>
<dbReference type="Proteomes" id="UP000727407">
    <property type="component" value="Unassembled WGS sequence"/>
</dbReference>
<protein>
    <submittedName>
        <fullName evidence="1">Guanine nucleotide-binding protein subunit beta-5</fullName>
    </submittedName>
</protein>
<gene>
    <name evidence="1" type="primary">gnb5b</name>
    <name evidence="1" type="ORF">DAT39_014703</name>
</gene>
<accession>A0A8J4TWK7</accession>
<name>A0A8J4TWK7_CLAMG</name>
<organism evidence="1 2">
    <name type="scientific">Clarias magur</name>
    <name type="common">Asian catfish</name>
    <name type="synonym">Macropteronotus magur</name>
    <dbReference type="NCBI Taxonomy" id="1594786"/>
    <lineage>
        <taxon>Eukaryota</taxon>
        <taxon>Metazoa</taxon>
        <taxon>Chordata</taxon>
        <taxon>Craniata</taxon>
        <taxon>Vertebrata</taxon>
        <taxon>Euteleostomi</taxon>
        <taxon>Actinopterygii</taxon>
        <taxon>Neopterygii</taxon>
        <taxon>Teleostei</taxon>
        <taxon>Ostariophysi</taxon>
        <taxon>Siluriformes</taxon>
        <taxon>Clariidae</taxon>
        <taxon>Clarias</taxon>
    </lineage>
</organism>
<comment type="caution">
    <text evidence="1">The sequence shown here is derived from an EMBL/GenBank/DDBJ whole genome shotgun (WGS) entry which is preliminary data.</text>
</comment>
<reference evidence="1" key="1">
    <citation type="submission" date="2020-07" db="EMBL/GenBank/DDBJ databases">
        <title>Clarias magur genome sequencing, assembly and annotation.</title>
        <authorList>
            <person name="Kushwaha B."/>
            <person name="Kumar R."/>
            <person name="Das P."/>
            <person name="Joshi C.G."/>
            <person name="Kumar D."/>
            <person name="Nagpure N.S."/>
            <person name="Pandey M."/>
            <person name="Agarwal S."/>
            <person name="Srivastava S."/>
            <person name="Singh M."/>
            <person name="Sahoo L."/>
            <person name="Jayasankar P."/>
            <person name="Meher P.K."/>
            <person name="Koringa P.G."/>
            <person name="Iquebal M.A."/>
            <person name="Das S.P."/>
            <person name="Bit A."/>
            <person name="Patnaik S."/>
            <person name="Patel N."/>
            <person name="Shah T.M."/>
            <person name="Hinsu A."/>
            <person name="Jena J.K."/>
        </authorList>
    </citation>
    <scope>NUCLEOTIDE SEQUENCE</scope>
    <source>
        <strain evidence="1">CIFAMagur01</strain>
        <tissue evidence="1">Testis</tissue>
    </source>
</reference>
<evidence type="ECO:0000313" key="2">
    <source>
        <dbReference type="Proteomes" id="UP000727407"/>
    </source>
</evidence>
<dbReference type="EMBL" id="QNUK01000316">
    <property type="protein sequence ID" value="KAF5895583.1"/>
    <property type="molecule type" value="Genomic_DNA"/>
</dbReference>
<dbReference type="AlphaFoldDB" id="A0A8J4TWK7"/>
<keyword evidence="2" id="KW-1185">Reference proteome</keyword>
<feature type="non-terminal residue" evidence="1">
    <location>
        <position position="88"/>
    </location>
</feature>